<reference evidence="3 4" key="1">
    <citation type="submission" date="2024-05" db="EMBL/GenBank/DDBJ databases">
        <authorList>
            <person name="Kim H.-Y."/>
            <person name="Kim E."/>
            <person name="Cai Y."/>
            <person name="Yang S.-M."/>
            <person name="Lee W."/>
        </authorList>
    </citation>
    <scope>NUCLEOTIDE SEQUENCE [LARGE SCALE GENOMIC DNA]</scope>
    <source>
        <strain evidence="3 4">FBL11</strain>
    </source>
</reference>
<protein>
    <recommendedName>
        <fullName evidence="5">Lipoprotein</fullName>
    </recommendedName>
</protein>
<dbReference type="EMBL" id="JBDGHN010000007">
    <property type="protein sequence ID" value="MEN2752315.1"/>
    <property type="molecule type" value="Genomic_DNA"/>
</dbReference>
<feature type="signal peptide" evidence="2">
    <location>
        <begin position="1"/>
        <end position="18"/>
    </location>
</feature>
<evidence type="ECO:0000313" key="4">
    <source>
        <dbReference type="Proteomes" id="UP001461960"/>
    </source>
</evidence>
<evidence type="ECO:0008006" key="5">
    <source>
        <dbReference type="Google" id="ProtNLM"/>
    </source>
</evidence>
<gene>
    <name evidence="3" type="ORF">AAIR29_11815</name>
</gene>
<evidence type="ECO:0000256" key="1">
    <source>
        <dbReference type="SAM" id="MobiDB-lite"/>
    </source>
</evidence>
<dbReference type="RefSeq" id="WP_299221532.1">
    <property type="nucleotide sequence ID" value="NZ_JBDGHN010000007.1"/>
</dbReference>
<keyword evidence="4" id="KW-1185">Reference proteome</keyword>
<feature type="region of interest" description="Disordered" evidence="1">
    <location>
        <begin position="23"/>
        <end position="47"/>
    </location>
</feature>
<keyword evidence="2" id="KW-0732">Signal</keyword>
<feature type="compositionally biased region" description="Low complexity" evidence="1">
    <location>
        <begin position="23"/>
        <end position="38"/>
    </location>
</feature>
<accession>A0ABU9XA57</accession>
<feature type="chain" id="PRO_5046592259" description="Lipoprotein" evidence="2">
    <location>
        <begin position="19"/>
        <end position="507"/>
    </location>
</feature>
<organism evidence="3 4">
    <name type="scientific">Psychrobacter saeujeotis</name>
    <dbReference type="NCBI Taxonomy" id="3143436"/>
    <lineage>
        <taxon>Bacteria</taxon>
        <taxon>Pseudomonadati</taxon>
        <taxon>Pseudomonadota</taxon>
        <taxon>Gammaproteobacteria</taxon>
        <taxon>Moraxellales</taxon>
        <taxon>Moraxellaceae</taxon>
        <taxon>Psychrobacter</taxon>
    </lineage>
</organism>
<name>A0ABU9XA57_9GAMM</name>
<dbReference type="Proteomes" id="UP001461960">
    <property type="component" value="Unassembled WGS sequence"/>
</dbReference>
<evidence type="ECO:0000313" key="3">
    <source>
        <dbReference type="EMBL" id="MEN2752315.1"/>
    </source>
</evidence>
<proteinExistence type="predicted"/>
<comment type="caution">
    <text evidence="3">The sequence shown here is derived from an EMBL/GenBank/DDBJ whole genome shotgun (WGS) entry which is preliminary data.</text>
</comment>
<dbReference type="PROSITE" id="PS51257">
    <property type="entry name" value="PROKAR_LIPOPROTEIN"/>
    <property type="match status" value="1"/>
</dbReference>
<sequence>MKFFKLTALAFASTLALAGCGSDSDNTSTTASNNNGSAVPSKPPVNNTLSELEQAKSIINTAKQFILDNKAIEDAYEDASEILTEQQQARVNLTFEIAEGLHGYMKENSIAKLDAADVALLRDQGDLQEVIDKGLDSDFYWDRFYNDKLQPSDDFLATLDTNGKFKLSGTTLVNSERLEHNYNPLTNVTDTTVTKDSFKITYDKFENSLASNSSTDNFTGRYGFNRLDIGSKADAVVLSSTSQGATVNAQFSDKVLVNDEFDINDVNRAGITLEKAVIKLDNVKLKANDSIIEARDVELGFLDMSRKLADGTLVVRTLPTAIKLTGELLKEKPATDVAISLNAVANETDIKNVIKVTQEGNIEEAAGKFVGVEIVMSLKGNVTKETATSTAIIPLDIQANLKRTARDVVELQGLKASVDGKSLYVTGKTILDTQYNISCKCTQLDITQNNAAIKLKFDVDNKFIIQDPKTGKFADIKVNGKVFGELLQNNGTVSAKFKDNSFIPLGQ</sequence>
<evidence type="ECO:0000256" key="2">
    <source>
        <dbReference type="SAM" id="SignalP"/>
    </source>
</evidence>